<dbReference type="Proteomes" id="UP001299220">
    <property type="component" value="Unassembled WGS sequence"/>
</dbReference>
<organism evidence="1 2">
    <name type="scientific">Anaeromassilibacillus senegalensis</name>
    <dbReference type="NCBI Taxonomy" id="1673717"/>
    <lineage>
        <taxon>Bacteria</taxon>
        <taxon>Bacillati</taxon>
        <taxon>Bacillota</taxon>
        <taxon>Clostridia</taxon>
        <taxon>Eubacteriales</taxon>
        <taxon>Acutalibacteraceae</taxon>
        <taxon>Anaeromassilibacillus</taxon>
    </lineage>
</organism>
<sequence>MICKPEAYQWMNNDEWFDYDENDFPYLTDKAPEEARKSFEIWLGIQRMKAEHPDRVY</sequence>
<dbReference type="EMBL" id="JAFBIT010000001">
    <property type="protein sequence ID" value="MCF2652113.1"/>
    <property type="molecule type" value="Genomic_DNA"/>
</dbReference>
<reference evidence="1 2" key="1">
    <citation type="submission" date="2020-12" db="EMBL/GenBank/DDBJ databases">
        <title>Whole genome sequences of gut porcine anaerobes.</title>
        <authorList>
            <person name="Kubasova T."/>
            <person name="Jahodarova E."/>
            <person name="Rychlik I."/>
        </authorList>
    </citation>
    <scope>NUCLEOTIDE SEQUENCE [LARGE SCALE GENOMIC DNA]</scope>
    <source>
        <strain evidence="1 2">An867</strain>
    </source>
</reference>
<comment type="caution">
    <text evidence="1">The sequence shown here is derived from an EMBL/GenBank/DDBJ whole genome shotgun (WGS) entry which is preliminary data.</text>
</comment>
<protein>
    <submittedName>
        <fullName evidence="1">Uncharacterized protein</fullName>
    </submittedName>
</protein>
<evidence type="ECO:0000313" key="1">
    <source>
        <dbReference type="EMBL" id="MCF2652113.1"/>
    </source>
</evidence>
<gene>
    <name evidence="1" type="ORF">JQM67_05810</name>
</gene>
<accession>A0ABS9CMB3</accession>
<name>A0ABS9CMB3_9FIRM</name>
<keyword evidence="2" id="KW-1185">Reference proteome</keyword>
<proteinExistence type="predicted"/>
<dbReference type="RefSeq" id="WP_235323132.1">
    <property type="nucleotide sequence ID" value="NZ_JAFBIT010000001.1"/>
</dbReference>
<evidence type="ECO:0000313" key="2">
    <source>
        <dbReference type="Proteomes" id="UP001299220"/>
    </source>
</evidence>